<feature type="transmembrane region" description="Helical" evidence="5">
    <location>
        <begin position="281"/>
        <end position="298"/>
    </location>
</feature>
<evidence type="ECO:0000259" key="7">
    <source>
        <dbReference type="Pfam" id="PF01957"/>
    </source>
</evidence>
<dbReference type="RefSeq" id="WP_248358284.1">
    <property type="nucleotide sequence ID" value="NZ_AP025591.1"/>
</dbReference>
<feature type="domain" description="NfeD-like C-terminal" evidence="7">
    <location>
        <begin position="400"/>
        <end position="452"/>
    </location>
</feature>
<dbReference type="GO" id="GO:0006508">
    <property type="term" value="P:proteolysis"/>
    <property type="evidence" value="ECO:0007669"/>
    <property type="project" value="UniProtKB-KW"/>
</dbReference>
<feature type="transmembrane region" description="Helical" evidence="5">
    <location>
        <begin position="251"/>
        <end position="274"/>
    </location>
</feature>
<feature type="domain" description="NfeD integral membrane" evidence="8">
    <location>
        <begin position="259"/>
        <end position="385"/>
    </location>
</feature>
<evidence type="ECO:0000256" key="6">
    <source>
        <dbReference type="SAM" id="SignalP"/>
    </source>
</evidence>
<feature type="transmembrane region" description="Helical" evidence="5">
    <location>
        <begin position="367"/>
        <end position="387"/>
    </location>
</feature>
<dbReference type="PANTHER" id="PTHR33507:SF4">
    <property type="entry name" value="NODULATION COMPETITIVENESS PROTEIN NFED"/>
    <property type="match status" value="1"/>
</dbReference>
<dbReference type="InterPro" id="IPR002810">
    <property type="entry name" value="NfeD-like_C"/>
</dbReference>
<evidence type="ECO:0000256" key="1">
    <source>
        <dbReference type="ARBA" id="ARBA00004141"/>
    </source>
</evidence>
<feature type="transmembrane region" description="Helical" evidence="5">
    <location>
        <begin position="304"/>
        <end position="321"/>
    </location>
</feature>
<keyword evidence="10" id="KW-0645">Protease</keyword>
<feature type="signal peptide" evidence="6">
    <location>
        <begin position="1"/>
        <end position="30"/>
    </location>
</feature>
<dbReference type="InterPro" id="IPR029045">
    <property type="entry name" value="ClpP/crotonase-like_dom_sf"/>
</dbReference>
<proteinExistence type="predicted"/>
<dbReference type="InterPro" id="IPR056738">
    <property type="entry name" value="NfeD1b_N"/>
</dbReference>
<evidence type="ECO:0000256" key="4">
    <source>
        <dbReference type="ARBA" id="ARBA00023136"/>
    </source>
</evidence>
<evidence type="ECO:0000256" key="2">
    <source>
        <dbReference type="ARBA" id="ARBA00022692"/>
    </source>
</evidence>
<dbReference type="GO" id="GO:0008233">
    <property type="term" value="F:peptidase activity"/>
    <property type="evidence" value="ECO:0007669"/>
    <property type="project" value="UniProtKB-KW"/>
</dbReference>
<dbReference type="SUPFAM" id="SSF52096">
    <property type="entry name" value="ClpP/crotonase"/>
    <property type="match status" value="1"/>
</dbReference>
<keyword evidence="6" id="KW-0732">Signal</keyword>
<protein>
    <submittedName>
        <fullName evidence="10">Serine protease</fullName>
    </submittedName>
</protein>
<keyword evidence="10" id="KW-0378">Hydrolase</keyword>
<accession>A0ABM7WQ56</accession>
<reference evidence="11" key="1">
    <citation type="journal article" date="2022" name="Int. J. Syst. Evol. Microbiol.">
        <title>Anaeromyxobacter oryzae sp. nov., Anaeromyxobacter diazotrophicus sp. nov. and Anaeromyxobacter paludicola sp. nov., isolated from paddy soils.</title>
        <authorList>
            <person name="Itoh H."/>
            <person name="Xu Z."/>
            <person name="Mise K."/>
            <person name="Masuda Y."/>
            <person name="Ushijima N."/>
            <person name="Hayakawa C."/>
            <person name="Shiratori Y."/>
            <person name="Senoo K."/>
        </authorList>
    </citation>
    <scope>NUCLEOTIDE SEQUENCE [LARGE SCALE GENOMIC DNA]</scope>
    <source>
        <strain evidence="11">Red232</strain>
    </source>
</reference>
<evidence type="ECO:0000313" key="10">
    <source>
        <dbReference type="EMBL" id="BDG01599.1"/>
    </source>
</evidence>
<organism evidence="10 11">
    <name type="scientific">Anaeromyxobacter oryzae</name>
    <dbReference type="NCBI Taxonomy" id="2918170"/>
    <lineage>
        <taxon>Bacteria</taxon>
        <taxon>Pseudomonadati</taxon>
        <taxon>Myxococcota</taxon>
        <taxon>Myxococcia</taxon>
        <taxon>Myxococcales</taxon>
        <taxon>Cystobacterineae</taxon>
        <taxon>Anaeromyxobacteraceae</taxon>
        <taxon>Anaeromyxobacter</taxon>
    </lineage>
</organism>
<dbReference type="Gene3D" id="2.40.50.140">
    <property type="entry name" value="Nucleic acid-binding proteins"/>
    <property type="match status" value="1"/>
</dbReference>
<feature type="transmembrane region" description="Helical" evidence="5">
    <location>
        <begin position="328"/>
        <end position="347"/>
    </location>
</feature>
<evidence type="ECO:0000256" key="5">
    <source>
        <dbReference type="SAM" id="Phobius"/>
    </source>
</evidence>
<dbReference type="InterPro" id="IPR056739">
    <property type="entry name" value="NfeD_membrane"/>
</dbReference>
<gene>
    <name evidence="10" type="ORF">AMOR_05950</name>
</gene>
<evidence type="ECO:0000259" key="9">
    <source>
        <dbReference type="Pfam" id="PF25145"/>
    </source>
</evidence>
<evidence type="ECO:0000259" key="8">
    <source>
        <dbReference type="Pfam" id="PF24961"/>
    </source>
</evidence>
<dbReference type="CDD" id="cd07020">
    <property type="entry name" value="Clp_protease_NfeD_1"/>
    <property type="match status" value="1"/>
</dbReference>
<keyword evidence="11" id="KW-1185">Reference proteome</keyword>
<sequence length="460" mass="46788">MSALRQPLARAALRAVAAGGLALAVVVAVAAPAPVPSAVGPARVVTAEVKGVITSGTTEYLVAALARAKAEGAAAVVVTLDTPGGALDATREVVQAMLASEVPIVVWVGPAGARAGSAGVFLTLAAHVAAMHPTSNIGAAHPVTGSGRDVAEEAGKEMARKVENDTAAFARSIAAARGRNADWAEKAVRESVSVTADEAVKLRVVDLVAPDLDAVLAGADGRKVATAAGERTLAVRGAARIPFEPTVRQRLLMFLADPNVMAILMLVGLLGIAVEFYHPGAILPGVVGGFCLFLAFLAMRVIPVNVGAVLLVLVGVGLMIAEGYVPSHGVAVVGGAALVVLGTLFFIDTSPQGDWFDPSALRVSPWVVWPTPAAIAGLIGFMAWKIARGRRMPLQLGAPALVGEVGEALTEVGPAGGEVFVHGEYWHARSAAAIPRGARVRVSAIIGLTLTVVAEDRAAG</sequence>
<evidence type="ECO:0000256" key="3">
    <source>
        <dbReference type="ARBA" id="ARBA00022989"/>
    </source>
</evidence>
<feature type="domain" description="NfeD1b N-terminal" evidence="9">
    <location>
        <begin position="48"/>
        <end position="216"/>
    </location>
</feature>
<dbReference type="Pfam" id="PF25145">
    <property type="entry name" value="NfeD1b_N"/>
    <property type="match status" value="1"/>
</dbReference>
<dbReference type="Pfam" id="PF01957">
    <property type="entry name" value="NfeD"/>
    <property type="match status" value="1"/>
</dbReference>
<dbReference type="SUPFAM" id="SSF141322">
    <property type="entry name" value="NfeD domain-like"/>
    <property type="match status" value="1"/>
</dbReference>
<evidence type="ECO:0000313" key="11">
    <source>
        <dbReference type="Proteomes" id="UP001162891"/>
    </source>
</evidence>
<dbReference type="Pfam" id="PF24961">
    <property type="entry name" value="NfeD_membrane"/>
    <property type="match status" value="1"/>
</dbReference>
<name>A0ABM7WQ56_9BACT</name>
<comment type="subcellular location">
    <subcellularLocation>
        <location evidence="1">Membrane</location>
        <topology evidence="1">Multi-pass membrane protein</topology>
    </subcellularLocation>
</comment>
<dbReference type="InterPro" id="IPR012340">
    <property type="entry name" value="NA-bd_OB-fold"/>
</dbReference>
<dbReference type="PANTHER" id="PTHR33507">
    <property type="entry name" value="INNER MEMBRANE PROTEIN YBBJ"/>
    <property type="match status" value="1"/>
</dbReference>
<dbReference type="Proteomes" id="UP001162891">
    <property type="component" value="Chromosome"/>
</dbReference>
<keyword evidence="3 5" id="KW-1133">Transmembrane helix</keyword>
<dbReference type="InterPro" id="IPR052165">
    <property type="entry name" value="Membrane_assoc_protease"/>
</dbReference>
<dbReference type="EMBL" id="AP025591">
    <property type="protein sequence ID" value="BDG01599.1"/>
    <property type="molecule type" value="Genomic_DNA"/>
</dbReference>
<keyword evidence="4 5" id="KW-0472">Membrane</keyword>
<feature type="chain" id="PRO_5045709650" evidence="6">
    <location>
        <begin position="31"/>
        <end position="460"/>
    </location>
</feature>
<keyword evidence="2 5" id="KW-0812">Transmembrane</keyword>
<dbReference type="Gene3D" id="3.90.226.10">
    <property type="entry name" value="2-enoyl-CoA Hydratase, Chain A, domain 1"/>
    <property type="match status" value="1"/>
</dbReference>